<dbReference type="EMBL" id="ASGP02000002">
    <property type="protein sequence ID" value="KAH9520973.1"/>
    <property type="molecule type" value="Genomic_DNA"/>
</dbReference>
<accession>A0A922L6E7</accession>
<comment type="caution">
    <text evidence="1">The sequence shown here is derived from an EMBL/GenBank/DDBJ whole genome shotgun (WGS) entry which is preliminary data.</text>
</comment>
<dbReference type="AlphaFoldDB" id="A0A922L6E7"/>
<name>A0A922L6E7_DERFA</name>
<reference evidence="1" key="1">
    <citation type="submission" date="2013-05" db="EMBL/GenBank/DDBJ databases">
        <authorList>
            <person name="Yim A.K.Y."/>
            <person name="Chan T.F."/>
            <person name="Ji K.M."/>
            <person name="Liu X.Y."/>
            <person name="Zhou J.W."/>
            <person name="Li R.Q."/>
            <person name="Yang K.Y."/>
            <person name="Li J."/>
            <person name="Li M."/>
            <person name="Law P.T.W."/>
            <person name="Wu Y.L."/>
            <person name="Cai Z.L."/>
            <person name="Qin H."/>
            <person name="Bao Y."/>
            <person name="Leung R.K.K."/>
            <person name="Ng P.K.S."/>
            <person name="Zou J."/>
            <person name="Zhong X.J."/>
            <person name="Ran P.X."/>
            <person name="Zhong N.S."/>
            <person name="Liu Z.G."/>
            <person name="Tsui S.K.W."/>
        </authorList>
    </citation>
    <scope>NUCLEOTIDE SEQUENCE</scope>
    <source>
        <strain evidence="1">Derf</strain>
        <tissue evidence="1">Whole organism</tissue>
    </source>
</reference>
<protein>
    <submittedName>
        <fullName evidence="1">Uncharacterized protein</fullName>
    </submittedName>
</protein>
<evidence type="ECO:0000313" key="2">
    <source>
        <dbReference type="Proteomes" id="UP000790347"/>
    </source>
</evidence>
<proteinExistence type="predicted"/>
<keyword evidence="2" id="KW-1185">Reference proteome</keyword>
<gene>
    <name evidence="1" type="ORF">DERF_004648</name>
</gene>
<sequence>MLLADWHLQTKANINRCGKSGIFKSFILKLVSFLRTNGTVKLTPFGNFLKVQKPLTIWHMAC</sequence>
<evidence type="ECO:0000313" key="1">
    <source>
        <dbReference type="EMBL" id="KAH9520973.1"/>
    </source>
</evidence>
<reference evidence="1" key="2">
    <citation type="journal article" date="2022" name="Res Sq">
        <title>Comparative Genomics Reveals Insights into the Divergent Evolution of Astigmatic Mites and Household Pest Adaptations.</title>
        <authorList>
            <person name="Xiong Q."/>
            <person name="Wan A.T.-Y."/>
            <person name="Liu X.-Y."/>
            <person name="Fung C.S.-H."/>
            <person name="Xiao X."/>
            <person name="Malainual N."/>
            <person name="Hou J."/>
            <person name="Wang L."/>
            <person name="Wang M."/>
            <person name="Yang K."/>
            <person name="Cui Y."/>
            <person name="Leung E."/>
            <person name="Nong W."/>
            <person name="Shin S.-K."/>
            <person name="Au S."/>
            <person name="Jeong K.Y."/>
            <person name="Chew F.T."/>
            <person name="Hui J."/>
            <person name="Leung T.F."/>
            <person name="Tungtrongchitr A."/>
            <person name="Zhong N."/>
            <person name="Liu Z."/>
            <person name="Tsui S."/>
        </authorList>
    </citation>
    <scope>NUCLEOTIDE SEQUENCE</scope>
    <source>
        <strain evidence="1">Derf</strain>
        <tissue evidence="1">Whole organism</tissue>
    </source>
</reference>
<organism evidence="1 2">
    <name type="scientific">Dermatophagoides farinae</name>
    <name type="common">American house dust mite</name>
    <dbReference type="NCBI Taxonomy" id="6954"/>
    <lineage>
        <taxon>Eukaryota</taxon>
        <taxon>Metazoa</taxon>
        <taxon>Ecdysozoa</taxon>
        <taxon>Arthropoda</taxon>
        <taxon>Chelicerata</taxon>
        <taxon>Arachnida</taxon>
        <taxon>Acari</taxon>
        <taxon>Acariformes</taxon>
        <taxon>Sarcoptiformes</taxon>
        <taxon>Astigmata</taxon>
        <taxon>Psoroptidia</taxon>
        <taxon>Analgoidea</taxon>
        <taxon>Pyroglyphidae</taxon>
        <taxon>Dermatophagoidinae</taxon>
        <taxon>Dermatophagoides</taxon>
    </lineage>
</organism>
<dbReference type="Proteomes" id="UP000790347">
    <property type="component" value="Unassembled WGS sequence"/>
</dbReference>